<gene>
    <name evidence="1" type="ORF">FNV43_RR21290</name>
</gene>
<dbReference type="EMBL" id="VOIH02000009">
    <property type="protein sequence ID" value="KAF3438528.1"/>
    <property type="molecule type" value="Genomic_DNA"/>
</dbReference>
<name>A0A8K0E206_9ROSA</name>
<organism evidence="1 2">
    <name type="scientific">Rhamnella rubrinervis</name>
    <dbReference type="NCBI Taxonomy" id="2594499"/>
    <lineage>
        <taxon>Eukaryota</taxon>
        <taxon>Viridiplantae</taxon>
        <taxon>Streptophyta</taxon>
        <taxon>Embryophyta</taxon>
        <taxon>Tracheophyta</taxon>
        <taxon>Spermatophyta</taxon>
        <taxon>Magnoliopsida</taxon>
        <taxon>eudicotyledons</taxon>
        <taxon>Gunneridae</taxon>
        <taxon>Pentapetalae</taxon>
        <taxon>rosids</taxon>
        <taxon>fabids</taxon>
        <taxon>Rosales</taxon>
        <taxon>Rhamnaceae</taxon>
        <taxon>rhamnoid group</taxon>
        <taxon>Rhamneae</taxon>
        <taxon>Rhamnella</taxon>
    </lineage>
</organism>
<protein>
    <submittedName>
        <fullName evidence="1">Uncharacterized protein</fullName>
    </submittedName>
</protein>
<accession>A0A8K0E206</accession>
<evidence type="ECO:0000313" key="1">
    <source>
        <dbReference type="EMBL" id="KAF3438528.1"/>
    </source>
</evidence>
<comment type="caution">
    <text evidence="1">The sequence shown here is derived from an EMBL/GenBank/DDBJ whole genome shotgun (WGS) entry which is preliminary data.</text>
</comment>
<sequence>MTLDEVGLEAEQNATKPLRMRYLYDAVIKVDKAFKKKAGLHQCRHNALEEDNLGLNKLPWRPQSNLAVGKEVVEAKS</sequence>
<evidence type="ECO:0000313" key="2">
    <source>
        <dbReference type="Proteomes" id="UP000796880"/>
    </source>
</evidence>
<reference evidence="1" key="1">
    <citation type="submission" date="2020-03" db="EMBL/GenBank/DDBJ databases">
        <title>A high-quality chromosome-level genome assembly of a woody plant with both climbing and erect habits, Rhamnella rubrinervis.</title>
        <authorList>
            <person name="Lu Z."/>
            <person name="Yang Y."/>
            <person name="Zhu X."/>
            <person name="Sun Y."/>
        </authorList>
    </citation>
    <scope>NUCLEOTIDE SEQUENCE</scope>
    <source>
        <strain evidence="1">BYM</strain>
        <tissue evidence="1">Leaf</tissue>
    </source>
</reference>
<dbReference type="Proteomes" id="UP000796880">
    <property type="component" value="Unassembled WGS sequence"/>
</dbReference>
<dbReference type="AlphaFoldDB" id="A0A8K0E206"/>
<proteinExistence type="predicted"/>
<keyword evidence="2" id="KW-1185">Reference proteome</keyword>